<sequence>MEAIISEHITKSGLAPGAPLFNLDDTVRDVMERPIEGAEIEAALGRLLASAHFAKAHRMRRLLRFLVERRMACPAQSFKEVIIGIEVFDRDPARYDPADDPIVRVQVGRLRNRLRTYYALEGSHADVMFSVPLGSYAPAIERAGSHAGTAKTCYTLAIGPVQSITTDASARYFSLGLSEELSDRMYQQFGSSVVQHDMFVQSMPGTHAAHAPPRPHLHYRIEGSVRFENDRMRASFRLLDLCNGSITWSRQFDRHASATLLLQEQLATAVCCELQDYFSARQVRAV</sequence>
<evidence type="ECO:0000313" key="1">
    <source>
        <dbReference type="EMBL" id="NHZ33335.1"/>
    </source>
</evidence>
<dbReference type="Proteomes" id="UP000785613">
    <property type="component" value="Unassembled WGS sequence"/>
</dbReference>
<accession>A0ABX0LH08</accession>
<dbReference type="EMBL" id="VUYU01000004">
    <property type="protein sequence ID" value="NHZ33335.1"/>
    <property type="molecule type" value="Genomic_DNA"/>
</dbReference>
<comment type="caution">
    <text evidence="1">The sequence shown here is derived from an EMBL/GenBank/DDBJ whole genome shotgun (WGS) entry which is preliminary data.</text>
</comment>
<protein>
    <recommendedName>
        <fullName evidence="3">TolB amino-terminal domain-containing protein</fullName>
    </recommendedName>
</protein>
<dbReference type="RefSeq" id="WP_167222912.1">
    <property type="nucleotide sequence ID" value="NZ_VUYU01000004.1"/>
</dbReference>
<reference evidence="1 2" key="1">
    <citation type="submission" date="2019-09" db="EMBL/GenBank/DDBJ databases">
        <title>Taxonomy of Antarctic Massilia spp.: description of Massilia rubra sp. nov., Massilia aquatica sp. nov., Massilia mucilaginosa sp. nov., Massilia frigida sp. nov. isolated from streams, lakes and regoliths.</title>
        <authorList>
            <person name="Holochova P."/>
            <person name="Sedlacek I."/>
            <person name="Kralova S."/>
            <person name="Maslanova I."/>
            <person name="Busse H.-J."/>
            <person name="Stankova E."/>
            <person name="Vrbovska V."/>
            <person name="Kovarovic V."/>
            <person name="Bartak M."/>
            <person name="Svec P."/>
            <person name="Pantucek R."/>
        </authorList>
    </citation>
    <scope>NUCLEOTIDE SEQUENCE [LARGE SCALE GENOMIC DNA]</scope>
    <source>
        <strain evidence="1 2">CCM 8692</strain>
    </source>
</reference>
<proteinExistence type="predicted"/>
<evidence type="ECO:0000313" key="2">
    <source>
        <dbReference type="Proteomes" id="UP000785613"/>
    </source>
</evidence>
<name>A0ABX0LH08_9BURK</name>
<keyword evidence="2" id="KW-1185">Reference proteome</keyword>
<organism evidence="1 2">
    <name type="scientific">Massilia rubra</name>
    <dbReference type="NCBI Taxonomy" id="2607910"/>
    <lineage>
        <taxon>Bacteria</taxon>
        <taxon>Pseudomonadati</taxon>
        <taxon>Pseudomonadota</taxon>
        <taxon>Betaproteobacteria</taxon>
        <taxon>Burkholderiales</taxon>
        <taxon>Oxalobacteraceae</taxon>
        <taxon>Telluria group</taxon>
        <taxon>Massilia</taxon>
    </lineage>
</organism>
<evidence type="ECO:0008006" key="3">
    <source>
        <dbReference type="Google" id="ProtNLM"/>
    </source>
</evidence>
<gene>
    <name evidence="1" type="ORF">F0185_06995</name>
</gene>